<evidence type="ECO:0000259" key="1">
    <source>
        <dbReference type="PROSITE" id="PS50181"/>
    </source>
</evidence>
<reference evidence="2 3" key="1">
    <citation type="journal article" date="2014" name="Science">
        <title>Plant genetics. Early allopolyploid evolution in the post-Neolithic Brassica napus oilseed genome.</title>
        <authorList>
            <person name="Chalhoub B."/>
            <person name="Denoeud F."/>
            <person name="Liu S."/>
            <person name="Parkin I.A."/>
            <person name="Tang H."/>
            <person name="Wang X."/>
            <person name="Chiquet J."/>
            <person name="Belcram H."/>
            <person name="Tong C."/>
            <person name="Samans B."/>
            <person name="Correa M."/>
            <person name="Da Silva C."/>
            <person name="Just J."/>
            <person name="Falentin C."/>
            <person name="Koh C.S."/>
            <person name="Le Clainche I."/>
            <person name="Bernard M."/>
            <person name="Bento P."/>
            <person name="Noel B."/>
            <person name="Labadie K."/>
            <person name="Alberti A."/>
            <person name="Charles M."/>
            <person name="Arnaud D."/>
            <person name="Guo H."/>
            <person name="Daviaud C."/>
            <person name="Alamery S."/>
            <person name="Jabbari K."/>
            <person name="Zhao M."/>
            <person name="Edger P.P."/>
            <person name="Chelaifa H."/>
            <person name="Tack D."/>
            <person name="Lassalle G."/>
            <person name="Mestiri I."/>
            <person name="Schnel N."/>
            <person name="Le Paslier M.C."/>
            <person name="Fan G."/>
            <person name="Renault V."/>
            <person name="Bayer P.E."/>
            <person name="Golicz A.A."/>
            <person name="Manoli S."/>
            <person name="Lee T.H."/>
            <person name="Thi V.H."/>
            <person name="Chalabi S."/>
            <person name="Hu Q."/>
            <person name="Fan C."/>
            <person name="Tollenaere R."/>
            <person name="Lu Y."/>
            <person name="Battail C."/>
            <person name="Shen J."/>
            <person name="Sidebottom C.H."/>
            <person name="Wang X."/>
            <person name="Canaguier A."/>
            <person name="Chauveau A."/>
            <person name="Berard A."/>
            <person name="Deniot G."/>
            <person name="Guan M."/>
            <person name="Liu Z."/>
            <person name="Sun F."/>
            <person name="Lim Y.P."/>
            <person name="Lyons E."/>
            <person name="Town C.D."/>
            <person name="Bancroft I."/>
            <person name="Wang X."/>
            <person name="Meng J."/>
            <person name="Ma J."/>
            <person name="Pires J.C."/>
            <person name="King G.J."/>
            <person name="Brunel D."/>
            <person name="Delourme R."/>
            <person name="Renard M."/>
            <person name="Aury J.M."/>
            <person name="Adams K.L."/>
            <person name="Batley J."/>
            <person name="Snowdon R.J."/>
            <person name="Tost J."/>
            <person name="Edwards D."/>
            <person name="Zhou Y."/>
            <person name="Hua W."/>
            <person name="Sharpe A.G."/>
            <person name="Paterson A.H."/>
            <person name="Guan C."/>
            <person name="Wincker P."/>
        </authorList>
    </citation>
    <scope>NUCLEOTIDE SEQUENCE [LARGE SCALE GENOMIC DNA]</scope>
    <source>
        <strain evidence="3">cv. Darmor-bzh</strain>
    </source>
</reference>
<gene>
    <name evidence="2" type="primary">BnaC04g43470D</name>
    <name evidence="2" type="ORF">GSBRNA2T00024125001</name>
</gene>
<dbReference type="InterPro" id="IPR036047">
    <property type="entry name" value="F-box-like_dom_sf"/>
</dbReference>
<dbReference type="SUPFAM" id="SSF81383">
    <property type="entry name" value="F-box domain"/>
    <property type="match status" value="1"/>
</dbReference>
<dbReference type="Gramene" id="CDY23775">
    <property type="protein sequence ID" value="CDY23775"/>
    <property type="gene ID" value="GSBRNA2T00024125001"/>
</dbReference>
<dbReference type="Pfam" id="PF00646">
    <property type="entry name" value="F-box"/>
    <property type="match status" value="1"/>
</dbReference>
<evidence type="ECO:0000313" key="2">
    <source>
        <dbReference type="EMBL" id="CDY23775.1"/>
    </source>
</evidence>
<dbReference type="SMART" id="SM00256">
    <property type="entry name" value="FBOX"/>
    <property type="match status" value="1"/>
</dbReference>
<accession>A0A078GBE6</accession>
<dbReference type="Proteomes" id="UP000028999">
    <property type="component" value="Unassembled WGS sequence"/>
</dbReference>
<name>A0A078GBE6_BRANA</name>
<dbReference type="PROSITE" id="PS50181">
    <property type="entry name" value="FBOX"/>
    <property type="match status" value="1"/>
</dbReference>
<dbReference type="InterPro" id="IPR001810">
    <property type="entry name" value="F-box_dom"/>
</dbReference>
<organism evidence="2 3">
    <name type="scientific">Brassica napus</name>
    <name type="common">Rape</name>
    <dbReference type="NCBI Taxonomy" id="3708"/>
    <lineage>
        <taxon>Eukaryota</taxon>
        <taxon>Viridiplantae</taxon>
        <taxon>Streptophyta</taxon>
        <taxon>Embryophyta</taxon>
        <taxon>Tracheophyta</taxon>
        <taxon>Spermatophyta</taxon>
        <taxon>Magnoliopsida</taxon>
        <taxon>eudicotyledons</taxon>
        <taxon>Gunneridae</taxon>
        <taxon>Pentapetalae</taxon>
        <taxon>rosids</taxon>
        <taxon>malvids</taxon>
        <taxon>Brassicales</taxon>
        <taxon>Brassicaceae</taxon>
        <taxon>Brassiceae</taxon>
        <taxon>Brassica</taxon>
    </lineage>
</organism>
<proteinExistence type="predicted"/>
<dbReference type="AlphaFoldDB" id="A0A078GBE6"/>
<sequence>MTMITDLSLDLVEEILSKVPLTSLKAVKSTCKRWKTLSKDESFTKKHSAQEFPAFLNFDYCCSQRRFSVHRIHYNIEDLPCIKEIEGKTTGP</sequence>
<dbReference type="EMBL" id="LK032148">
    <property type="protein sequence ID" value="CDY23775.1"/>
    <property type="molecule type" value="Genomic_DNA"/>
</dbReference>
<protein>
    <submittedName>
        <fullName evidence="2">BnaC04g43470D protein</fullName>
    </submittedName>
</protein>
<evidence type="ECO:0000313" key="3">
    <source>
        <dbReference type="Proteomes" id="UP000028999"/>
    </source>
</evidence>
<keyword evidence="3" id="KW-1185">Reference proteome</keyword>
<dbReference type="PaxDb" id="3708-A0A078GBE6"/>
<feature type="domain" description="F-box" evidence="1">
    <location>
        <begin position="1"/>
        <end position="47"/>
    </location>
</feature>
<dbReference type="Gene3D" id="1.20.1280.50">
    <property type="match status" value="1"/>
</dbReference>